<dbReference type="InterPro" id="IPR013216">
    <property type="entry name" value="Methyltransf_11"/>
</dbReference>
<evidence type="ECO:0000256" key="2">
    <source>
        <dbReference type="ARBA" id="ARBA00022603"/>
    </source>
</evidence>
<dbReference type="RefSeq" id="XP_040757596.1">
    <property type="nucleotide sequence ID" value="XM_040905308.1"/>
</dbReference>
<organism evidence="5 6">
    <name type="scientific">Laetiporus sulphureus 93-53</name>
    <dbReference type="NCBI Taxonomy" id="1314785"/>
    <lineage>
        <taxon>Eukaryota</taxon>
        <taxon>Fungi</taxon>
        <taxon>Dikarya</taxon>
        <taxon>Basidiomycota</taxon>
        <taxon>Agaricomycotina</taxon>
        <taxon>Agaricomycetes</taxon>
        <taxon>Polyporales</taxon>
        <taxon>Laetiporus</taxon>
    </lineage>
</organism>
<dbReference type="Proteomes" id="UP000076871">
    <property type="component" value="Unassembled WGS sequence"/>
</dbReference>
<evidence type="ECO:0000259" key="4">
    <source>
        <dbReference type="Pfam" id="PF08241"/>
    </source>
</evidence>
<dbReference type="InterPro" id="IPR029063">
    <property type="entry name" value="SAM-dependent_MTases_sf"/>
</dbReference>
<dbReference type="GO" id="GO:0032259">
    <property type="term" value="P:methylation"/>
    <property type="evidence" value="ECO:0007669"/>
    <property type="project" value="UniProtKB-KW"/>
</dbReference>
<reference evidence="5 6" key="1">
    <citation type="journal article" date="2016" name="Mol. Biol. Evol.">
        <title>Comparative Genomics of Early-Diverging Mushroom-Forming Fungi Provides Insights into the Origins of Lignocellulose Decay Capabilities.</title>
        <authorList>
            <person name="Nagy L.G."/>
            <person name="Riley R."/>
            <person name="Tritt A."/>
            <person name="Adam C."/>
            <person name="Daum C."/>
            <person name="Floudas D."/>
            <person name="Sun H."/>
            <person name="Yadav J.S."/>
            <person name="Pangilinan J."/>
            <person name="Larsson K.H."/>
            <person name="Matsuura K."/>
            <person name="Barry K."/>
            <person name="Labutti K."/>
            <person name="Kuo R."/>
            <person name="Ohm R.A."/>
            <person name="Bhattacharya S.S."/>
            <person name="Shirouzu T."/>
            <person name="Yoshinaga Y."/>
            <person name="Martin F.M."/>
            <person name="Grigoriev I.V."/>
            <person name="Hibbett D.S."/>
        </authorList>
    </citation>
    <scope>NUCLEOTIDE SEQUENCE [LARGE SCALE GENOMIC DNA]</scope>
    <source>
        <strain evidence="5 6">93-53</strain>
    </source>
</reference>
<accession>A0A165AXN9</accession>
<comment type="similarity">
    <text evidence="1">Belongs to the methyltransferase superfamily.</text>
</comment>
<keyword evidence="2" id="KW-0489">Methyltransferase</keyword>
<dbReference type="STRING" id="1314785.A0A165AXN9"/>
<dbReference type="Pfam" id="PF08241">
    <property type="entry name" value="Methyltransf_11"/>
    <property type="match status" value="1"/>
</dbReference>
<evidence type="ECO:0000313" key="6">
    <source>
        <dbReference type="Proteomes" id="UP000076871"/>
    </source>
</evidence>
<dbReference type="InParanoid" id="A0A165AXN9"/>
<evidence type="ECO:0000313" key="5">
    <source>
        <dbReference type="EMBL" id="KZS99855.1"/>
    </source>
</evidence>
<dbReference type="PANTHER" id="PTHR44942:SF4">
    <property type="entry name" value="METHYLTRANSFERASE TYPE 11 DOMAIN-CONTAINING PROTEIN"/>
    <property type="match status" value="1"/>
</dbReference>
<dbReference type="CDD" id="cd02440">
    <property type="entry name" value="AdoMet_MTases"/>
    <property type="match status" value="1"/>
</dbReference>
<evidence type="ECO:0000256" key="1">
    <source>
        <dbReference type="ARBA" id="ARBA00008361"/>
    </source>
</evidence>
<sequence>MDLHSKACSTYLTQLYDFIFSFHAHDPHVKWDTSLDLSCGTRQVTLELIPHFMHIISTDPSSCMIAQAIKSLHSHSHLKACVHFVQSMVKELGWLGDGSVDIIISVQAVHWFDWMRLWPEVAHVLHPGESFAARMHLGYSQFWLMHHPSCMPLIHAYLQDMHALRPYWKCLG</sequence>
<dbReference type="SUPFAM" id="SSF53335">
    <property type="entry name" value="S-adenosyl-L-methionine-dependent methyltransferases"/>
    <property type="match status" value="1"/>
</dbReference>
<dbReference type="AlphaFoldDB" id="A0A165AXN9"/>
<name>A0A165AXN9_9APHY</name>
<dbReference type="GO" id="GO:0008757">
    <property type="term" value="F:S-adenosylmethionine-dependent methyltransferase activity"/>
    <property type="evidence" value="ECO:0007669"/>
    <property type="project" value="InterPro"/>
</dbReference>
<proteinExistence type="inferred from homology"/>
<dbReference type="PANTHER" id="PTHR44942">
    <property type="entry name" value="METHYLTRANSF_11 DOMAIN-CONTAINING PROTEIN"/>
    <property type="match status" value="1"/>
</dbReference>
<keyword evidence="6" id="KW-1185">Reference proteome</keyword>
<keyword evidence="3" id="KW-0808">Transferase</keyword>
<dbReference type="GeneID" id="63822338"/>
<dbReference type="EMBL" id="KV427711">
    <property type="protein sequence ID" value="KZS99855.1"/>
    <property type="molecule type" value="Genomic_DNA"/>
</dbReference>
<dbReference type="InterPro" id="IPR051052">
    <property type="entry name" value="Diverse_substrate_MTase"/>
</dbReference>
<gene>
    <name evidence="5" type="ORF">LAESUDRAFT_667487</name>
</gene>
<evidence type="ECO:0000256" key="3">
    <source>
        <dbReference type="ARBA" id="ARBA00022679"/>
    </source>
</evidence>
<feature type="domain" description="Methyltransferase type 11" evidence="4">
    <location>
        <begin position="35"/>
        <end position="130"/>
    </location>
</feature>
<dbReference type="OrthoDB" id="10027013at2759"/>
<dbReference type="Gene3D" id="3.40.50.150">
    <property type="entry name" value="Vaccinia Virus protein VP39"/>
    <property type="match status" value="1"/>
</dbReference>
<protein>
    <recommendedName>
        <fullName evidence="4">Methyltransferase type 11 domain-containing protein</fullName>
    </recommendedName>
</protein>